<protein>
    <submittedName>
        <fullName evidence="2">Diversity-generating retroelement protein Avd</fullName>
    </submittedName>
</protein>
<accession>A0ABT1SC58</accession>
<dbReference type="InterPro" id="IPR036583">
    <property type="entry name" value="23S_rRNA_IVS_sf"/>
</dbReference>
<dbReference type="Gene3D" id="1.20.1440.60">
    <property type="entry name" value="23S rRNA-intervening sequence"/>
    <property type="match status" value="1"/>
</dbReference>
<sequence>MQPLALEKKTETLLNEIVYPLLKNFPQAEKYCLCQEIKQAFYRIIRNVMIYSSLKDGRLQYLKQVDSDLKLLLVLFGVAREQKYITEKKAHELQNKISELGRMTGGLIKNCTAQTPIRR</sequence>
<organism evidence="2 3">
    <name type="scientific">Tissierella carlieri</name>
    <dbReference type="NCBI Taxonomy" id="689904"/>
    <lineage>
        <taxon>Bacteria</taxon>
        <taxon>Bacillati</taxon>
        <taxon>Bacillota</taxon>
        <taxon>Tissierellia</taxon>
        <taxon>Tissierellales</taxon>
        <taxon>Tissierellaceae</taxon>
        <taxon>Tissierella</taxon>
    </lineage>
</organism>
<dbReference type="NCBIfam" id="NF033474">
    <property type="entry name" value="DivGenRetAVD"/>
    <property type="match status" value="1"/>
</dbReference>
<gene>
    <name evidence="2" type="primary">avd</name>
    <name evidence="2" type="ORF">NE686_13300</name>
</gene>
<dbReference type="RefSeq" id="WP_256311993.1">
    <property type="nucleotide sequence ID" value="NZ_JANGAC010000010.1"/>
</dbReference>
<dbReference type="EMBL" id="JANGAC010000010">
    <property type="protein sequence ID" value="MCQ4924072.1"/>
    <property type="molecule type" value="Genomic_DNA"/>
</dbReference>
<feature type="domain" description="bAvd-like" evidence="1">
    <location>
        <begin position="6"/>
        <end position="111"/>
    </location>
</feature>
<dbReference type="SUPFAM" id="SSF158446">
    <property type="entry name" value="IVS-encoded protein-like"/>
    <property type="match status" value="1"/>
</dbReference>
<keyword evidence="3" id="KW-1185">Reference proteome</keyword>
<reference evidence="2 3" key="1">
    <citation type="submission" date="2022-06" db="EMBL/GenBank/DDBJ databases">
        <title>Isolation of gut microbiota from human fecal samples.</title>
        <authorList>
            <person name="Pamer E.G."/>
            <person name="Barat B."/>
            <person name="Waligurski E."/>
            <person name="Medina S."/>
            <person name="Paddock L."/>
            <person name="Mostad J."/>
        </authorList>
    </citation>
    <scope>NUCLEOTIDE SEQUENCE [LARGE SCALE GENOMIC DNA]</scope>
    <source>
        <strain evidence="2 3">DFI.7.95</strain>
    </source>
</reference>
<dbReference type="Pfam" id="PF22296">
    <property type="entry name" value="bAvd"/>
    <property type="match status" value="1"/>
</dbReference>
<dbReference type="CDD" id="cd16376">
    <property type="entry name" value="Avd_like"/>
    <property type="match status" value="1"/>
</dbReference>
<dbReference type="Proteomes" id="UP001524478">
    <property type="component" value="Unassembled WGS sequence"/>
</dbReference>
<evidence type="ECO:0000313" key="2">
    <source>
        <dbReference type="EMBL" id="MCQ4924072.1"/>
    </source>
</evidence>
<evidence type="ECO:0000313" key="3">
    <source>
        <dbReference type="Proteomes" id="UP001524478"/>
    </source>
</evidence>
<name>A0ABT1SC58_9FIRM</name>
<proteinExistence type="predicted"/>
<evidence type="ECO:0000259" key="1">
    <source>
        <dbReference type="Pfam" id="PF22296"/>
    </source>
</evidence>
<comment type="caution">
    <text evidence="2">The sequence shown here is derived from an EMBL/GenBank/DDBJ whole genome shotgun (WGS) entry which is preliminary data.</text>
</comment>
<dbReference type="InterPro" id="IPR055360">
    <property type="entry name" value="bAvd"/>
</dbReference>